<sequence>MFTREEASAIRQAFWKAFGQYMALHTSAEGQRINWINYKTGIRHLAFKMDADARSVSIAIEMSDPDAGIRELMYLQFEALQRLLEASTGETWLWEPDTENQGRRISRIGISREGLNVFRREDWPELISFLKPRIIALDQFWSDAQYGFDLFR</sequence>
<dbReference type="AlphaFoldDB" id="A0A2P8CXR1"/>
<evidence type="ECO:0000313" key="2">
    <source>
        <dbReference type="EMBL" id="PSK89749.1"/>
    </source>
</evidence>
<dbReference type="EMBL" id="PYGD01000010">
    <property type="protein sequence ID" value="PSK89749.1"/>
    <property type="molecule type" value="Genomic_DNA"/>
</dbReference>
<feature type="domain" description="DUF4268" evidence="1">
    <location>
        <begin position="10"/>
        <end position="143"/>
    </location>
</feature>
<dbReference type="InterPro" id="IPR025364">
    <property type="entry name" value="DUF4268"/>
</dbReference>
<evidence type="ECO:0000259" key="1">
    <source>
        <dbReference type="Pfam" id="PF14088"/>
    </source>
</evidence>
<accession>A0A2P8CXR1</accession>
<name>A0A2P8CXR1_9BACT</name>
<protein>
    <submittedName>
        <fullName evidence="2">Uncharacterized protein DUF4268</fullName>
    </submittedName>
</protein>
<organism evidence="2 3">
    <name type="scientific">Taibaiella chishuiensis</name>
    <dbReference type="NCBI Taxonomy" id="1434707"/>
    <lineage>
        <taxon>Bacteria</taxon>
        <taxon>Pseudomonadati</taxon>
        <taxon>Bacteroidota</taxon>
        <taxon>Chitinophagia</taxon>
        <taxon>Chitinophagales</taxon>
        <taxon>Chitinophagaceae</taxon>
        <taxon>Taibaiella</taxon>
    </lineage>
</organism>
<dbReference type="Proteomes" id="UP000240572">
    <property type="component" value="Unassembled WGS sequence"/>
</dbReference>
<dbReference type="RefSeq" id="WP_181358550.1">
    <property type="nucleotide sequence ID" value="NZ_PYGD01000010.1"/>
</dbReference>
<dbReference type="Pfam" id="PF14088">
    <property type="entry name" value="DUF4268"/>
    <property type="match status" value="1"/>
</dbReference>
<reference evidence="2 3" key="1">
    <citation type="submission" date="2018-03" db="EMBL/GenBank/DDBJ databases">
        <title>Genomic Encyclopedia of Type Strains, Phase III (KMG-III): the genomes of soil and plant-associated and newly described type strains.</title>
        <authorList>
            <person name="Whitman W."/>
        </authorList>
    </citation>
    <scope>NUCLEOTIDE SEQUENCE [LARGE SCALE GENOMIC DNA]</scope>
    <source>
        <strain evidence="2 3">CGMCC 1.12700</strain>
    </source>
</reference>
<evidence type="ECO:0000313" key="3">
    <source>
        <dbReference type="Proteomes" id="UP000240572"/>
    </source>
</evidence>
<keyword evidence="3" id="KW-1185">Reference proteome</keyword>
<gene>
    <name evidence="2" type="ORF">B0I18_11048</name>
</gene>
<comment type="caution">
    <text evidence="2">The sequence shown here is derived from an EMBL/GenBank/DDBJ whole genome shotgun (WGS) entry which is preliminary data.</text>
</comment>
<proteinExistence type="predicted"/>